<proteinExistence type="predicted"/>
<reference evidence="2 4" key="1">
    <citation type="journal article" date="2012" name="Nature">
        <title>Algal genomes reveal evolutionary mosaicism and the fate of nucleomorphs.</title>
        <authorList>
            <consortium name="DOE Joint Genome Institute"/>
            <person name="Curtis B.A."/>
            <person name="Tanifuji G."/>
            <person name="Burki F."/>
            <person name="Gruber A."/>
            <person name="Irimia M."/>
            <person name="Maruyama S."/>
            <person name="Arias M.C."/>
            <person name="Ball S.G."/>
            <person name="Gile G.H."/>
            <person name="Hirakawa Y."/>
            <person name="Hopkins J.F."/>
            <person name="Kuo A."/>
            <person name="Rensing S.A."/>
            <person name="Schmutz J."/>
            <person name="Symeonidi A."/>
            <person name="Elias M."/>
            <person name="Eveleigh R.J."/>
            <person name="Herman E.K."/>
            <person name="Klute M.J."/>
            <person name="Nakayama T."/>
            <person name="Obornik M."/>
            <person name="Reyes-Prieto A."/>
            <person name="Armbrust E.V."/>
            <person name="Aves S.J."/>
            <person name="Beiko R.G."/>
            <person name="Coutinho P."/>
            <person name="Dacks J.B."/>
            <person name="Durnford D.G."/>
            <person name="Fast N.M."/>
            <person name="Green B.R."/>
            <person name="Grisdale C.J."/>
            <person name="Hempel F."/>
            <person name="Henrissat B."/>
            <person name="Hoppner M.P."/>
            <person name="Ishida K."/>
            <person name="Kim E."/>
            <person name="Koreny L."/>
            <person name="Kroth P.G."/>
            <person name="Liu Y."/>
            <person name="Malik S.B."/>
            <person name="Maier U.G."/>
            <person name="McRose D."/>
            <person name="Mock T."/>
            <person name="Neilson J.A."/>
            <person name="Onodera N.T."/>
            <person name="Poole A.M."/>
            <person name="Pritham E.J."/>
            <person name="Richards T.A."/>
            <person name="Rocap G."/>
            <person name="Roy S.W."/>
            <person name="Sarai C."/>
            <person name="Schaack S."/>
            <person name="Shirato S."/>
            <person name="Slamovits C.H."/>
            <person name="Spencer D.F."/>
            <person name="Suzuki S."/>
            <person name="Worden A.Z."/>
            <person name="Zauner S."/>
            <person name="Barry K."/>
            <person name="Bell C."/>
            <person name="Bharti A.K."/>
            <person name="Crow J.A."/>
            <person name="Grimwood J."/>
            <person name="Kramer R."/>
            <person name="Lindquist E."/>
            <person name="Lucas S."/>
            <person name="Salamov A."/>
            <person name="McFadden G.I."/>
            <person name="Lane C.E."/>
            <person name="Keeling P.J."/>
            <person name="Gray M.W."/>
            <person name="Grigoriev I.V."/>
            <person name="Archibald J.M."/>
        </authorList>
    </citation>
    <scope>NUCLEOTIDE SEQUENCE</scope>
    <source>
        <strain evidence="2 4">CCMP2712</strain>
    </source>
</reference>
<dbReference type="RefSeq" id="XP_005819310.1">
    <property type="nucleotide sequence ID" value="XM_005819253.1"/>
</dbReference>
<keyword evidence="1" id="KW-0812">Transmembrane</keyword>
<gene>
    <name evidence="2" type="ORF">GUITHDRAFT_148696</name>
</gene>
<dbReference type="GeneID" id="17289057"/>
<keyword evidence="1" id="KW-0472">Membrane</keyword>
<evidence type="ECO:0000256" key="1">
    <source>
        <dbReference type="SAM" id="Phobius"/>
    </source>
</evidence>
<evidence type="ECO:0000313" key="2">
    <source>
        <dbReference type="EMBL" id="EKX32330.1"/>
    </source>
</evidence>
<accession>L1I924</accession>
<dbReference type="AlphaFoldDB" id="L1I924"/>
<dbReference type="PaxDb" id="55529-EKX32330"/>
<reference evidence="4" key="2">
    <citation type="submission" date="2012-11" db="EMBL/GenBank/DDBJ databases">
        <authorList>
            <person name="Kuo A."/>
            <person name="Curtis B.A."/>
            <person name="Tanifuji G."/>
            <person name="Burki F."/>
            <person name="Gruber A."/>
            <person name="Irimia M."/>
            <person name="Maruyama S."/>
            <person name="Arias M.C."/>
            <person name="Ball S.G."/>
            <person name="Gile G.H."/>
            <person name="Hirakawa Y."/>
            <person name="Hopkins J.F."/>
            <person name="Rensing S.A."/>
            <person name="Schmutz J."/>
            <person name="Symeonidi A."/>
            <person name="Elias M."/>
            <person name="Eveleigh R.J."/>
            <person name="Herman E.K."/>
            <person name="Klute M.J."/>
            <person name="Nakayama T."/>
            <person name="Obornik M."/>
            <person name="Reyes-Prieto A."/>
            <person name="Armbrust E.V."/>
            <person name="Aves S.J."/>
            <person name="Beiko R.G."/>
            <person name="Coutinho P."/>
            <person name="Dacks J.B."/>
            <person name="Durnford D.G."/>
            <person name="Fast N.M."/>
            <person name="Green B.R."/>
            <person name="Grisdale C."/>
            <person name="Hempe F."/>
            <person name="Henrissat B."/>
            <person name="Hoppner M.P."/>
            <person name="Ishida K.-I."/>
            <person name="Kim E."/>
            <person name="Koreny L."/>
            <person name="Kroth P.G."/>
            <person name="Liu Y."/>
            <person name="Malik S.-B."/>
            <person name="Maier U.G."/>
            <person name="McRose D."/>
            <person name="Mock T."/>
            <person name="Neilson J.A."/>
            <person name="Onodera N.T."/>
            <person name="Poole A.M."/>
            <person name="Pritham E.J."/>
            <person name="Richards T.A."/>
            <person name="Rocap G."/>
            <person name="Roy S.W."/>
            <person name="Sarai C."/>
            <person name="Schaack S."/>
            <person name="Shirato S."/>
            <person name="Slamovits C.H."/>
            <person name="Spencer D.F."/>
            <person name="Suzuki S."/>
            <person name="Worden A.Z."/>
            <person name="Zauner S."/>
            <person name="Barry K."/>
            <person name="Bell C."/>
            <person name="Bharti A.K."/>
            <person name="Crow J.A."/>
            <person name="Grimwood J."/>
            <person name="Kramer R."/>
            <person name="Lindquist E."/>
            <person name="Lucas S."/>
            <person name="Salamov A."/>
            <person name="McFadden G.I."/>
            <person name="Lane C.E."/>
            <person name="Keeling P.J."/>
            <person name="Gray M.W."/>
            <person name="Grigoriev I.V."/>
            <person name="Archibald J.M."/>
        </authorList>
    </citation>
    <scope>NUCLEOTIDE SEQUENCE</scope>
    <source>
        <strain evidence="4">CCMP2712</strain>
    </source>
</reference>
<keyword evidence="4" id="KW-1185">Reference proteome</keyword>
<dbReference type="HOGENOM" id="CLU_919651_0_0_1"/>
<evidence type="ECO:0000313" key="3">
    <source>
        <dbReference type="EnsemblProtists" id="EKX32330"/>
    </source>
</evidence>
<dbReference type="EnsemblProtists" id="EKX32330">
    <property type="protein sequence ID" value="EKX32330"/>
    <property type="gene ID" value="GUITHDRAFT_148696"/>
</dbReference>
<evidence type="ECO:0000313" key="4">
    <source>
        <dbReference type="Proteomes" id="UP000011087"/>
    </source>
</evidence>
<organism evidence="2">
    <name type="scientific">Guillardia theta (strain CCMP2712)</name>
    <name type="common">Cryptophyte</name>
    <dbReference type="NCBI Taxonomy" id="905079"/>
    <lineage>
        <taxon>Eukaryota</taxon>
        <taxon>Cryptophyceae</taxon>
        <taxon>Pyrenomonadales</taxon>
        <taxon>Geminigeraceae</taxon>
        <taxon>Guillardia</taxon>
    </lineage>
</organism>
<feature type="transmembrane region" description="Helical" evidence="1">
    <location>
        <begin position="21"/>
        <end position="41"/>
    </location>
</feature>
<reference evidence="3" key="3">
    <citation type="submission" date="2016-03" db="UniProtKB">
        <authorList>
            <consortium name="EnsemblProtists"/>
        </authorList>
    </citation>
    <scope>IDENTIFICATION</scope>
</reference>
<keyword evidence="1" id="KW-1133">Transmembrane helix</keyword>
<name>L1I924_GUITC</name>
<dbReference type="KEGG" id="gtt:GUITHDRAFT_148696"/>
<sequence>MMPLETVRIIDRQGCWGFGKARVSVMVLAIVLCVLVARTSVSGSHRAMLVQTSLQAQANKNKLFPQEFLDAAERVQVDRAIKMIALNLDREKAKRAKLMRLHHKISRRLRYQQELARQLKASATDLSNKELEKYTSYRIAKGKEDSIQQQVDLDHELASLMGARAQQDKIMAVNAIVDAENEVKQADALRHKIQELGVKARKEGEEADAMVMTAHSLLDDTIKKRRMEEKASGEPAAAAQEPLLKRLKKHQVIAEREMEDDIRELARSQLREKKLLGVEGVDPISRNLESIKNVQGEANQLLH</sequence>
<dbReference type="Proteomes" id="UP000011087">
    <property type="component" value="Unassembled WGS sequence"/>
</dbReference>
<protein>
    <submittedName>
        <fullName evidence="2 3">Uncharacterized protein</fullName>
    </submittedName>
</protein>
<dbReference type="EMBL" id="JH993196">
    <property type="protein sequence ID" value="EKX32330.1"/>
    <property type="molecule type" value="Genomic_DNA"/>
</dbReference>